<reference evidence="1" key="1">
    <citation type="journal article" date="2020" name="Nature">
        <title>Giant virus diversity and host interactions through global metagenomics.</title>
        <authorList>
            <person name="Schulz F."/>
            <person name="Roux S."/>
            <person name="Paez-Espino D."/>
            <person name="Jungbluth S."/>
            <person name="Walsh D.A."/>
            <person name="Denef V.J."/>
            <person name="McMahon K.D."/>
            <person name="Konstantinidis K.T."/>
            <person name="Eloe-Fadrosh E.A."/>
            <person name="Kyrpides N.C."/>
            <person name="Woyke T."/>
        </authorList>
    </citation>
    <scope>NUCLEOTIDE SEQUENCE</scope>
    <source>
        <strain evidence="1">GVMAG-M-3300025860-12</strain>
    </source>
</reference>
<evidence type="ECO:0000313" key="1">
    <source>
        <dbReference type="EMBL" id="QHU00276.1"/>
    </source>
</evidence>
<dbReference type="EMBL" id="MN740325">
    <property type="protein sequence ID" value="QHU00276.1"/>
    <property type="molecule type" value="Genomic_DNA"/>
</dbReference>
<dbReference type="AlphaFoldDB" id="A0A6C0J6E2"/>
<accession>A0A6C0J6E2</accession>
<dbReference type="SUPFAM" id="SSF53098">
    <property type="entry name" value="Ribonuclease H-like"/>
    <property type="match status" value="1"/>
</dbReference>
<proteinExistence type="predicted"/>
<name>A0A6C0J6E2_9ZZZZ</name>
<protein>
    <submittedName>
        <fullName evidence="1">Uncharacterized protein</fullName>
    </submittedName>
</protein>
<sequence length="602" mass="70807">MNNRSCIQSNINWNTMISPSKIRNYLLKDPLLDWLQEYNIISINSIPNKTNNKKSYPNTNLKVYGVDNFTEFIMKHGNIFEAKVYQFLQRKFQTIQIGEAYQARSIDKFNETINCMKKGIEIIYQGVLHDYENKIYGCPDLLVRSDRINDIFQSQILPENICLQKSPKLNTPYHYIVIDIKHSTLYLTSDGIHLRNCNSIPCYKGQILLYTKALGTIQGYQSQYGFVLGKKWICTKDNRTTSSNDFMNKLGVIDFNNFDSEYNKKVDDAMKWIIKMRTEGHKWSLHPLPSIPELYPNMKNEKDCNWKSIKNELNSSINEITSIWMCGVERRKKAHMKKVYSWKNKKCNSDILGFKKGKIYNTVNNILKINRQKRDLIRVNSLTTNNEWRYFGDDTMEFYIDFETINSNMGQCTLSNDNNSNDIIFMIGLGYSINNNWKYKCFTIKKNNKDEELLMIQNLWNNVNILLVEENKSDPIFIHWSGAEKIQYHKLQLRHLEHNLPNMNFFDLYNVFLKNNIVVKDALNFSLKSIAKAMYNNKLISSSWNTESVCSNGLNAMLLAFKLYKHTDIVTQNEPTMKDIIYYNTIDCKVLWEILLFLRNNY</sequence>
<organism evidence="1">
    <name type="scientific">viral metagenome</name>
    <dbReference type="NCBI Taxonomy" id="1070528"/>
    <lineage>
        <taxon>unclassified sequences</taxon>
        <taxon>metagenomes</taxon>
        <taxon>organismal metagenomes</taxon>
    </lineage>
</organism>
<dbReference type="InterPro" id="IPR012337">
    <property type="entry name" value="RNaseH-like_sf"/>
</dbReference>